<reference evidence="2 3" key="1">
    <citation type="submission" date="2016-12" db="EMBL/GenBank/DDBJ databases">
        <title>The genomes of Aspergillus section Nigri reveals drivers in fungal speciation.</title>
        <authorList>
            <consortium name="DOE Joint Genome Institute"/>
            <person name="Vesth T.C."/>
            <person name="Nybo J."/>
            <person name="Theobald S."/>
            <person name="Brandl J."/>
            <person name="Frisvad J.C."/>
            <person name="Nielsen K.F."/>
            <person name="Lyhne E.K."/>
            <person name="Kogle M.E."/>
            <person name="Kuo A."/>
            <person name="Riley R."/>
            <person name="Clum A."/>
            <person name="Nolan M."/>
            <person name="Lipzen A."/>
            <person name="Salamov A."/>
            <person name="Henrissat B."/>
            <person name="Wiebenga A."/>
            <person name="De Vries R.P."/>
            <person name="Grigoriev I.V."/>
            <person name="Mortensen U.H."/>
            <person name="Andersen M.R."/>
            <person name="Baker S.E."/>
        </authorList>
    </citation>
    <scope>NUCLEOTIDE SEQUENCE [LARGE SCALE GENOMIC DNA]</scope>
    <source>
        <strain evidence="2 3">CBS 117.55</strain>
    </source>
</reference>
<evidence type="ECO:0000313" key="3">
    <source>
        <dbReference type="Proteomes" id="UP000247233"/>
    </source>
</evidence>
<protein>
    <recommendedName>
        <fullName evidence="4">RNase H type-1 domain-containing protein</fullName>
    </recommendedName>
</protein>
<dbReference type="InterPro" id="IPR012337">
    <property type="entry name" value="RNaseH-like_sf"/>
</dbReference>
<dbReference type="InterPro" id="IPR036397">
    <property type="entry name" value="RNaseH_sf"/>
</dbReference>
<comment type="caution">
    <text evidence="2">The sequence shown here is derived from an EMBL/GenBank/DDBJ whole genome shotgun (WGS) entry which is preliminary data.</text>
</comment>
<feature type="region of interest" description="Disordered" evidence="1">
    <location>
        <begin position="1"/>
        <end position="55"/>
    </location>
</feature>
<evidence type="ECO:0000313" key="2">
    <source>
        <dbReference type="EMBL" id="PWY65216.1"/>
    </source>
</evidence>
<gene>
    <name evidence="2" type="ORF">BO70DRAFT_366799</name>
</gene>
<dbReference type="RefSeq" id="XP_025394427.1">
    <property type="nucleotide sequence ID" value="XM_025544429.1"/>
</dbReference>
<evidence type="ECO:0008006" key="4">
    <source>
        <dbReference type="Google" id="ProtNLM"/>
    </source>
</evidence>
<evidence type="ECO:0000256" key="1">
    <source>
        <dbReference type="SAM" id="MobiDB-lite"/>
    </source>
</evidence>
<accession>A0A317UUX9</accession>
<dbReference type="AlphaFoldDB" id="A0A317UUX9"/>
<name>A0A317UUX9_9EURO</name>
<keyword evidence="3" id="KW-1185">Reference proteome</keyword>
<feature type="compositionally biased region" description="Polar residues" evidence="1">
    <location>
        <begin position="1"/>
        <end position="17"/>
    </location>
</feature>
<proteinExistence type="predicted"/>
<dbReference type="Proteomes" id="UP000247233">
    <property type="component" value="Unassembled WGS sequence"/>
</dbReference>
<organism evidence="2 3">
    <name type="scientific">Aspergillus heteromorphus CBS 117.55</name>
    <dbReference type="NCBI Taxonomy" id="1448321"/>
    <lineage>
        <taxon>Eukaryota</taxon>
        <taxon>Fungi</taxon>
        <taxon>Dikarya</taxon>
        <taxon>Ascomycota</taxon>
        <taxon>Pezizomycotina</taxon>
        <taxon>Eurotiomycetes</taxon>
        <taxon>Eurotiomycetidae</taxon>
        <taxon>Eurotiales</taxon>
        <taxon>Aspergillaceae</taxon>
        <taxon>Aspergillus</taxon>
        <taxon>Aspergillus subgen. Circumdati</taxon>
    </lineage>
</organism>
<dbReference type="Gene3D" id="3.30.420.10">
    <property type="entry name" value="Ribonuclease H-like superfamily/Ribonuclease H"/>
    <property type="match status" value="1"/>
</dbReference>
<dbReference type="GeneID" id="37066666"/>
<dbReference type="VEuPathDB" id="FungiDB:BO70DRAFT_366799"/>
<dbReference type="SUPFAM" id="SSF53098">
    <property type="entry name" value="Ribonuclease H-like"/>
    <property type="match status" value="1"/>
</dbReference>
<sequence length="252" mass="28310">MMTGRQITDSPDVDSSTEPPAVPKEVPPAGPSIGPSTGPLPGPASRPPNLMFDTTPWKQTKTKIEIPRNGWVYLGCPKSNAVCYTDFHPEHQDGLVVKVHGATMTRDVGTGTKETVAGWAAYWGGPGNEWNFSIEHKTIRTNWVATLEACKYALELFASGQDTFIPPLKTLVLKTCNKHLRDAFEREIPRLLREKWKSKYRVTYRDRLLDLYKCIETIKEGYGHTSVKLWFVEQEADIKEAVDLLDPILTRA</sequence>
<dbReference type="EMBL" id="MSFL01000053">
    <property type="protein sequence ID" value="PWY65216.1"/>
    <property type="molecule type" value="Genomic_DNA"/>
</dbReference>
<feature type="compositionally biased region" description="Pro residues" evidence="1">
    <location>
        <begin position="20"/>
        <end position="30"/>
    </location>
</feature>
<dbReference type="GO" id="GO:0003676">
    <property type="term" value="F:nucleic acid binding"/>
    <property type="evidence" value="ECO:0007669"/>
    <property type="project" value="InterPro"/>
</dbReference>